<sequence length="176" mass="20707">MSNHQPYQIGDYVFVEESPAIPYQIRKIAELDRYNSNDVEMKVKCFYRRRELPPDVAEQHSHVFSVEGLSEKEIYDLSLRELFVSQTFEIVHANRIRGKCNVIMMEDVVDENLVDLIRENATFFYHLSYDPVKRSIKSDKGYIRVGSEFQATIPNLIGEYQFSFMFTPMFNLSNIQ</sequence>
<dbReference type="Pfam" id="PF01426">
    <property type="entry name" value="BAH"/>
    <property type="match status" value="1"/>
</dbReference>
<dbReference type="PROSITE" id="PS51038">
    <property type="entry name" value="BAH"/>
    <property type="match status" value="1"/>
</dbReference>
<evidence type="ECO:0000313" key="2">
    <source>
        <dbReference type="EMBL" id="VUZ39074.1"/>
    </source>
</evidence>
<keyword evidence="3" id="KW-1185">Reference proteome</keyword>
<accession>A0A564XXM6</accession>
<evidence type="ECO:0000313" key="3">
    <source>
        <dbReference type="Proteomes" id="UP000321570"/>
    </source>
</evidence>
<feature type="domain" description="BAH" evidence="1">
    <location>
        <begin position="5"/>
        <end position="140"/>
    </location>
</feature>
<protein>
    <recommendedName>
        <fullName evidence="1">BAH domain-containing protein</fullName>
    </recommendedName>
</protein>
<dbReference type="GO" id="GO:0016581">
    <property type="term" value="C:NuRD complex"/>
    <property type="evidence" value="ECO:0007669"/>
    <property type="project" value="TreeGrafter"/>
</dbReference>
<gene>
    <name evidence="2" type="ORF">WMSIL1_LOCUS520</name>
</gene>
<dbReference type="GO" id="GO:0042826">
    <property type="term" value="F:histone deacetylase binding"/>
    <property type="evidence" value="ECO:0007669"/>
    <property type="project" value="TreeGrafter"/>
</dbReference>
<organism evidence="2 3">
    <name type="scientific">Hymenolepis diminuta</name>
    <name type="common">Rat tapeworm</name>
    <dbReference type="NCBI Taxonomy" id="6216"/>
    <lineage>
        <taxon>Eukaryota</taxon>
        <taxon>Metazoa</taxon>
        <taxon>Spiralia</taxon>
        <taxon>Lophotrochozoa</taxon>
        <taxon>Platyhelminthes</taxon>
        <taxon>Cestoda</taxon>
        <taxon>Eucestoda</taxon>
        <taxon>Cyclophyllidea</taxon>
        <taxon>Hymenolepididae</taxon>
        <taxon>Hymenolepis</taxon>
    </lineage>
</organism>
<dbReference type="InterPro" id="IPR040138">
    <property type="entry name" value="MIER/MTA"/>
</dbReference>
<proteinExistence type="predicted"/>
<dbReference type="SMART" id="SM00439">
    <property type="entry name" value="BAH"/>
    <property type="match status" value="1"/>
</dbReference>
<evidence type="ECO:0000259" key="1">
    <source>
        <dbReference type="PROSITE" id="PS51038"/>
    </source>
</evidence>
<dbReference type="GO" id="GO:0003714">
    <property type="term" value="F:transcription corepressor activity"/>
    <property type="evidence" value="ECO:0007669"/>
    <property type="project" value="TreeGrafter"/>
</dbReference>
<reference evidence="2 3" key="1">
    <citation type="submission" date="2019-07" db="EMBL/GenBank/DDBJ databases">
        <authorList>
            <person name="Jastrzebski P J."/>
            <person name="Paukszto L."/>
            <person name="Jastrzebski P J."/>
        </authorList>
    </citation>
    <scope>NUCLEOTIDE SEQUENCE [LARGE SCALE GENOMIC DNA]</scope>
    <source>
        <strain evidence="2 3">WMS-il1</strain>
    </source>
</reference>
<dbReference type="GO" id="GO:0000122">
    <property type="term" value="P:negative regulation of transcription by RNA polymerase II"/>
    <property type="evidence" value="ECO:0007669"/>
    <property type="project" value="TreeGrafter"/>
</dbReference>
<dbReference type="PANTHER" id="PTHR10865:SF29">
    <property type="entry name" value="METASTASIS ASSOCIATED 1-LIKE, ISOFORM D"/>
    <property type="match status" value="1"/>
</dbReference>
<dbReference type="AlphaFoldDB" id="A0A564XXM6"/>
<dbReference type="InterPro" id="IPR001025">
    <property type="entry name" value="BAH_dom"/>
</dbReference>
<dbReference type="Gene3D" id="2.30.30.490">
    <property type="match status" value="1"/>
</dbReference>
<dbReference type="Proteomes" id="UP000321570">
    <property type="component" value="Unassembled WGS sequence"/>
</dbReference>
<dbReference type="EMBL" id="CABIJS010000011">
    <property type="protein sequence ID" value="VUZ39074.1"/>
    <property type="molecule type" value="Genomic_DNA"/>
</dbReference>
<dbReference type="GO" id="GO:0003713">
    <property type="term" value="F:transcription coactivator activity"/>
    <property type="evidence" value="ECO:0007669"/>
    <property type="project" value="TreeGrafter"/>
</dbReference>
<name>A0A564XXM6_HYMDI</name>
<dbReference type="InterPro" id="IPR043151">
    <property type="entry name" value="BAH_sf"/>
</dbReference>
<dbReference type="PANTHER" id="PTHR10865">
    <property type="entry name" value="METASTASIS-ASSOCIATED PROTEIN AND MESODERM INDUCTION EARLY RESPONSE PROTEIN"/>
    <property type="match status" value="1"/>
</dbReference>
<dbReference type="GO" id="GO:0003682">
    <property type="term" value="F:chromatin binding"/>
    <property type="evidence" value="ECO:0007669"/>
    <property type="project" value="InterPro"/>
</dbReference>